<feature type="compositionally biased region" description="Polar residues" evidence="1">
    <location>
        <begin position="191"/>
        <end position="201"/>
    </location>
</feature>
<dbReference type="AlphaFoldDB" id="A0AAF0J0K7"/>
<proteinExistence type="predicted"/>
<dbReference type="Proteomes" id="UP001213623">
    <property type="component" value="Chromosome 1"/>
</dbReference>
<feature type="compositionally biased region" description="Basic and acidic residues" evidence="1">
    <location>
        <begin position="279"/>
        <end position="291"/>
    </location>
</feature>
<protein>
    <submittedName>
        <fullName evidence="2">Uncharacterized protein</fullName>
    </submittedName>
</protein>
<feature type="region of interest" description="Disordered" evidence="1">
    <location>
        <begin position="546"/>
        <end position="738"/>
    </location>
</feature>
<feature type="compositionally biased region" description="Polar residues" evidence="1">
    <location>
        <begin position="232"/>
        <end position="243"/>
    </location>
</feature>
<feature type="compositionally biased region" description="Polar residues" evidence="1">
    <location>
        <begin position="801"/>
        <end position="811"/>
    </location>
</feature>
<accession>A0AAF0J0K7</accession>
<reference evidence="2" key="1">
    <citation type="submission" date="2023-03" db="EMBL/GenBank/DDBJ databases">
        <title>Mating type loci evolution in Malassezia.</title>
        <authorList>
            <person name="Coelho M.A."/>
        </authorList>
    </citation>
    <scope>NUCLEOTIDE SEQUENCE</scope>
    <source>
        <strain evidence="2">CBS 9557</strain>
    </source>
</reference>
<feature type="compositionally biased region" description="Low complexity" evidence="1">
    <location>
        <begin position="52"/>
        <end position="66"/>
    </location>
</feature>
<evidence type="ECO:0000313" key="2">
    <source>
        <dbReference type="EMBL" id="WFD25101.1"/>
    </source>
</evidence>
<feature type="region of interest" description="Disordered" evidence="1">
    <location>
        <begin position="190"/>
        <end position="257"/>
    </location>
</feature>
<feature type="compositionally biased region" description="Low complexity" evidence="1">
    <location>
        <begin position="661"/>
        <end position="685"/>
    </location>
</feature>
<feature type="compositionally biased region" description="Low complexity" evidence="1">
    <location>
        <begin position="626"/>
        <end position="638"/>
    </location>
</feature>
<keyword evidence="3" id="KW-1185">Reference proteome</keyword>
<feature type="compositionally biased region" description="Pro residues" evidence="1">
    <location>
        <begin position="113"/>
        <end position="123"/>
    </location>
</feature>
<feature type="compositionally biased region" description="Polar residues" evidence="1">
    <location>
        <begin position="489"/>
        <end position="504"/>
    </location>
</feature>
<feature type="region of interest" description="Disordered" evidence="1">
    <location>
        <begin position="885"/>
        <end position="916"/>
    </location>
</feature>
<feature type="compositionally biased region" description="Low complexity" evidence="1">
    <location>
        <begin position="705"/>
        <end position="719"/>
    </location>
</feature>
<feature type="compositionally biased region" description="Low complexity" evidence="1">
    <location>
        <begin position="26"/>
        <end position="40"/>
    </location>
</feature>
<evidence type="ECO:0000313" key="3">
    <source>
        <dbReference type="Proteomes" id="UP001213623"/>
    </source>
</evidence>
<name>A0AAF0J0K7_9BASI</name>
<gene>
    <name evidence="2" type="ORF">MNAN1_000064</name>
</gene>
<feature type="compositionally biased region" description="Basic and acidic residues" evidence="1">
    <location>
        <begin position="1"/>
        <end position="21"/>
    </location>
</feature>
<feature type="region of interest" description="Disordered" evidence="1">
    <location>
        <begin position="277"/>
        <end position="518"/>
    </location>
</feature>
<dbReference type="EMBL" id="CP119892">
    <property type="protein sequence ID" value="WFD25101.1"/>
    <property type="molecule type" value="Genomic_DNA"/>
</dbReference>
<feature type="compositionally biased region" description="Low complexity" evidence="1">
    <location>
        <begin position="583"/>
        <end position="592"/>
    </location>
</feature>
<feature type="region of interest" description="Disordered" evidence="1">
    <location>
        <begin position="1"/>
        <end position="66"/>
    </location>
</feature>
<evidence type="ECO:0000256" key="1">
    <source>
        <dbReference type="SAM" id="MobiDB-lite"/>
    </source>
</evidence>
<feature type="region of interest" description="Disordered" evidence="1">
    <location>
        <begin position="85"/>
        <end position="124"/>
    </location>
</feature>
<feature type="compositionally biased region" description="Polar residues" evidence="1">
    <location>
        <begin position="309"/>
        <end position="326"/>
    </location>
</feature>
<organism evidence="2 3">
    <name type="scientific">Malassezia nana</name>
    <dbReference type="NCBI Taxonomy" id="180528"/>
    <lineage>
        <taxon>Eukaryota</taxon>
        <taxon>Fungi</taxon>
        <taxon>Dikarya</taxon>
        <taxon>Basidiomycota</taxon>
        <taxon>Ustilaginomycotina</taxon>
        <taxon>Malasseziomycetes</taxon>
        <taxon>Malasseziales</taxon>
        <taxon>Malasseziaceae</taxon>
        <taxon>Malassezia</taxon>
    </lineage>
</organism>
<sequence length="916" mass="94392">MKRIAERQIQREDGDDPHSFVEDAPSEGASAPSSREAAPRVIRGLPKRKGLAPSPSAPALSANPFSQLSSVPSSGPLFSHVQLAPATSSAPTKPANPAPLPTSVSQPVLPAAPKAPAPAPAPAPHAELEYWKGLRGLNWSMIRHFIRVWNASDELADLHATLVQFAETYQAHHDALAKKWLGHALHAPAASSATESSQRGSIQAPVAAGTASKDPLPSSAPAFSHGELSQGKPASTVASQDKQGLSKDKPAFSFGAVPDKPTTFGSLHDKPAFSFGALSKEKPASNDKSQDKPTVSFGMNKDKPAFSFGASQDKPTLGTESKTGPTFSFGASKDKPAFSFGTTKEKPASSNESQDKPAFSFGTLPKDKPAPSGDSQEKQAAPFGTTKDKPAFSFGMTKETSASSDESQDKPIALFGMSKDKPAFSFGASQDKPALGTESKTVPTFSFGASKDKPAFSFGTLKEKPASSNESQDKPAFAFGQSKEKPASNDESQNKLNISFSASQDKPAFGAESKAAPTFSFGTSKDKAAAFGASQARPAFSFGVATKDQPASGFSLHEKPASFGGSQAKPAFSFGTPKDPQASLSESTSMSSTGPNESEQLSDSAKTTTSKESNVSAQDAPLQNVQPASSSSEAPAQPVDQTYHKKPKETTQSAPAFSFGATPTPSAFSFSSASTESSHAKNSSAFSFGSTAPSNGEEATAQHESAATSTATPAAPVAPDHSGSTKDEAAKPPALELPTLPRGGFSFAGQAVDAIIKAPSQGVMEGVKAPALSVPSGGFTFGACKPAETPDTEARDAAEASSLTPAAETTNATTKDLKTPLKKTATTKPIAFGSATPPHARLPFGAAGSPPVAPHRFSFGSSPKEDASPFTKAAIGPSFANTTGVTKPGSFHFGETPIAFGAPPSDRPSEDEAPTE</sequence>
<feature type="region of interest" description="Disordered" evidence="1">
    <location>
        <begin position="784"/>
        <end position="838"/>
    </location>
</feature>
<feature type="compositionally biased region" description="Polar residues" evidence="1">
    <location>
        <begin position="593"/>
        <end position="625"/>
    </location>
</feature>